<protein>
    <submittedName>
        <fullName evidence="1">Uncharacterized protein</fullName>
    </submittedName>
</protein>
<reference evidence="1" key="1">
    <citation type="journal article" date="2014" name="Front. Microbiol.">
        <title>High frequency of phylogenetically diverse reductive dehalogenase-homologous genes in deep subseafloor sedimentary metagenomes.</title>
        <authorList>
            <person name="Kawai M."/>
            <person name="Futagami T."/>
            <person name="Toyoda A."/>
            <person name="Takaki Y."/>
            <person name="Nishi S."/>
            <person name="Hori S."/>
            <person name="Arai W."/>
            <person name="Tsubouchi T."/>
            <person name="Morono Y."/>
            <person name="Uchiyama I."/>
            <person name="Ito T."/>
            <person name="Fujiyama A."/>
            <person name="Inagaki F."/>
            <person name="Takami H."/>
        </authorList>
    </citation>
    <scope>NUCLEOTIDE SEQUENCE</scope>
    <source>
        <strain evidence="1">Expedition CK06-06</strain>
    </source>
</reference>
<dbReference type="AlphaFoldDB" id="X1CN93"/>
<proteinExistence type="predicted"/>
<evidence type="ECO:0000313" key="1">
    <source>
        <dbReference type="EMBL" id="GAG97603.1"/>
    </source>
</evidence>
<sequence>RPEFALVFNALTPNLYNYTRNLYRFNYTGSNTNQSVTIDKAFAAGNWSIQAYQTNYITGCSLNNTLSYLGDPAFYKDDTLRFNFTLPEKIKGNYSYELYNSTGDLINNFPQFNSSNEKDVIGLLDLAEKYSVGFYYLRFKWNDSASFTGNALRCGSIILSFYIFNKTKAQFTQLISQVSSGETAEFALNYTTYLDWGIEDAAIIVYENSSGSLRLWGVEWTGSYKVGEIAYLGNGNYSVPLLTEGAPNGTYPLYFVCLKSLHEAQVLTSSFKGNC</sequence>
<organism evidence="1">
    <name type="scientific">marine sediment metagenome</name>
    <dbReference type="NCBI Taxonomy" id="412755"/>
    <lineage>
        <taxon>unclassified sequences</taxon>
        <taxon>metagenomes</taxon>
        <taxon>ecological metagenomes</taxon>
    </lineage>
</organism>
<feature type="non-terminal residue" evidence="1">
    <location>
        <position position="1"/>
    </location>
</feature>
<accession>X1CN93</accession>
<name>X1CN93_9ZZZZ</name>
<comment type="caution">
    <text evidence="1">The sequence shown here is derived from an EMBL/GenBank/DDBJ whole genome shotgun (WGS) entry which is preliminary data.</text>
</comment>
<gene>
    <name evidence="1" type="ORF">S01H4_45242</name>
</gene>
<dbReference type="EMBL" id="BART01025170">
    <property type="protein sequence ID" value="GAG97603.1"/>
    <property type="molecule type" value="Genomic_DNA"/>
</dbReference>